<evidence type="ECO:0000313" key="16">
    <source>
        <dbReference type="Proteomes" id="UP000092666"/>
    </source>
</evidence>
<evidence type="ECO:0000256" key="9">
    <source>
        <dbReference type="ARBA" id="ARBA00023002"/>
    </source>
</evidence>
<dbReference type="PANTHER" id="PTHR32361:SF23">
    <property type="entry name" value="FERRIC-CHELATE REDUCTASE"/>
    <property type="match status" value="1"/>
</dbReference>
<organism evidence="15 16">
    <name type="scientific">Kwoniella heveanensis BCC8398</name>
    <dbReference type="NCBI Taxonomy" id="1296120"/>
    <lineage>
        <taxon>Eukaryota</taxon>
        <taxon>Fungi</taxon>
        <taxon>Dikarya</taxon>
        <taxon>Basidiomycota</taxon>
        <taxon>Agaricomycotina</taxon>
        <taxon>Tremellomycetes</taxon>
        <taxon>Tremellales</taxon>
        <taxon>Cryptococcaceae</taxon>
        <taxon>Kwoniella</taxon>
    </lineage>
</organism>
<keyword evidence="8 13" id="KW-1133">Transmembrane helix</keyword>
<dbReference type="GO" id="GO:0052851">
    <property type="term" value="F:ferric-chelate reductase (NADPH) activity"/>
    <property type="evidence" value="ECO:0007669"/>
    <property type="project" value="UniProtKB-EC"/>
</dbReference>
<dbReference type="SUPFAM" id="SSF63380">
    <property type="entry name" value="Riboflavin synthase domain-like"/>
    <property type="match status" value="1"/>
</dbReference>
<dbReference type="InterPro" id="IPR013121">
    <property type="entry name" value="Fe_red_NAD-bd_6"/>
</dbReference>
<feature type="transmembrane region" description="Helical" evidence="13">
    <location>
        <begin position="121"/>
        <end position="141"/>
    </location>
</feature>
<dbReference type="SFLD" id="SFLDG01168">
    <property type="entry name" value="Ferric_reductase_subgroup_(FRE"/>
    <property type="match status" value="1"/>
</dbReference>
<feature type="transmembrane region" description="Helical" evidence="13">
    <location>
        <begin position="284"/>
        <end position="306"/>
    </location>
</feature>
<dbReference type="GO" id="GO:0006826">
    <property type="term" value="P:iron ion transport"/>
    <property type="evidence" value="ECO:0007669"/>
    <property type="project" value="UniProtKB-ARBA"/>
</dbReference>
<keyword evidence="5" id="KW-1003">Cell membrane</keyword>
<feature type="domain" description="FAD-binding FR-type" evidence="14">
    <location>
        <begin position="303"/>
        <end position="415"/>
    </location>
</feature>
<keyword evidence="16" id="KW-1185">Reference proteome</keyword>
<dbReference type="GO" id="GO:0005886">
    <property type="term" value="C:plasma membrane"/>
    <property type="evidence" value="ECO:0007669"/>
    <property type="project" value="UniProtKB-SubCell"/>
</dbReference>
<evidence type="ECO:0000256" key="7">
    <source>
        <dbReference type="ARBA" id="ARBA00022982"/>
    </source>
</evidence>
<comment type="catalytic activity">
    <reaction evidence="12">
        <text>2 a Fe(II)-siderophore + NADP(+) + H(+) = 2 a Fe(III)-siderophore + NADPH</text>
        <dbReference type="Rhea" id="RHEA:28795"/>
        <dbReference type="Rhea" id="RHEA-COMP:11342"/>
        <dbReference type="Rhea" id="RHEA-COMP:11344"/>
        <dbReference type="ChEBI" id="CHEBI:15378"/>
        <dbReference type="ChEBI" id="CHEBI:29033"/>
        <dbReference type="ChEBI" id="CHEBI:29034"/>
        <dbReference type="ChEBI" id="CHEBI:57783"/>
        <dbReference type="ChEBI" id="CHEBI:58349"/>
        <dbReference type="EC" id="1.16.1.9"/>
    </reaction>
</comment>
<evidence type="ECO:0000256" key="10">
    <source>
        <dbReference type="ARBA" id="ARBA00023065"/>
    </source>
</evidence>
<comment type="subcellular location">
    <subcellularLocation>
        <location evidence="1">Cell membrane</location>
        <topology evidence="1">Multi-pass membrane protein</topology>
    </subcellularLocation>
</comment>
<dbReference type="InterPro" id="IPR017938">
    <property type="entry name" value="Riboflavin_synthase-like_b-brl"/>
</dbReference>
<dbReference type="AlphaFoldDB" id="A0A1B9GTN0"/>
<evidence type="ECO:0000256" key="4">
    <source>
        <dbReference type="ARBA" id="ARBA00022448"/>
    </source>
</evidence>
<keyword evidence="11 13" id="KW-0472">Membrane</keyword>
<feature type="transmembrane region" description="Helical" evidence="13">
    <location>
        <begin position="51"/>
        <end position="73"/>
    </location>
</feature>
<dbReference type="EC" id="1.16.1.9" evidence="3"/>
<evidence type="ECO:0000256" key="8">
    <source>
        <dbReference type="ARBA" id="ARBA00022989"/>
    </source>
</evidence>
<dbReference type="InterPro" id="IPR013130">
    <property type="entry name" value="Fe3_Rdtase_TM_dom"/>
</dbReference>
<proteinExistence type="inferred from homology"/>
<dbReference type="Pfam" id="PF08022">
    <property type="entry name" value="FAD_binding_8"/>
    <property type="match status" value="1"/>
</dbReference>
<dbReference type="OrthoDB" id="17725at2759"/>
<evidence type="ECO:0000256" key="13">
    <source>
        <dbReference type="SAM" id="Phobius"/>
    </source>
</evidence>
<reference evidence="16" key="2">
    <citation type="submission" date="2013-12" db="EMBL/GenBank/DDBJ databases">
        <title>Evolution of pathogenesis and genome organization in the Tremellales.</title>
        <authorList>
            <person name="Cuomo C."/>
            <person name="Litvintseva A."/>
            <person name="Heitman J."/>
            <person name="Chen Y."/>
            <person name="Sun S."/>
            <person name="Springer D."/>
            <person name="Dromer F."/>
            <person name="Young S."/>
            <person name="Zeng Q."/>
            <person name="Chapman S."/>
            <person name="Gujja S."/>
            <person name="Saif S."/>
            <person name="Birren B."/>
        </authorList>
    </citation>
    <scope>NUCLEOTIDE SEQUENCE [LARGE SCALE GENOMIC DNA]</scope>
    <source>
        <strain evidence="16">BCC8398</strain>
    </source>
</reference>
<dbReference type="Pfam" id="PF01794">
    <property type="entry name" value="Ferric_reduct"/>
    <property type="match status" value="1"/>
</dbReference>
<evidence type="ECO:0000313" key="15">
    <source>
        <dbReference type="EMBL" id="OCF34429.1"/>
    </source>
</evidence>
<keyword evidence="6 13" id="KW-0812">Transmembrane</keyword>
<dbReference type="Pfam" id="PF08030">
    <property type="entry name" value="NAD_binding_6"/>
    <property type="match status" value="1"/>
</dbReference>
<keyword evidence="9" id="KW-0560">Oxidoreductase</keyword>
<evidence type="ECO:0000259" key="14">
    <source>
        <dbReference type="PROSITE" id="PS51384"/>
    </source>
</evidence>
<dbReference type="CDD" id="cd06186">
    <property type="entry name" value="NOX_Duox_like_FAD_NADP"/>
    <property type="match status" value="1"/>
</dbReference>
<protein>
    <recommendedName>
        <fullName evidence="3">ferric-chelate reductase (NADPH)</fullName>
        <ecNumber evidence="3">1.16.1.9</ecNumber>
    </recommendedName>
</protein>
<reference evidence="15 16" key="1">
    <citation type="submission" date="2013-07" db="EMBL/GenBank/DDBJ databases">
        <title>The Genome Sequence of Cryptococcus heveanensis BCC8398.</title>
        <authorList>
            <consortium name="The Broad Institute Genome Sequencing Platform"/>
            <person name="Cuomo C."/>
            <person name="Litvintseva A."/>
            <person name="Chen Y."/>
            <person name="Heitman J."/>
            <person name="Sun S."/>
            <person name="Springer D."/>
            <person name="Dromer F."/>
            <person name="Young S.K."/>
            <person name="Zeng Q."/>
            <person name="Gargeya S."/>
            <person name="Fitzgerald M."/>
            <person name="Abouelleil A."/>
            <person name="Alvarado L."/>
            <person name="Berlin A.M."/>
            <person name="Chapman S.B."/>
            <person name="Dewar J."/>
            <person name="Goldberg J."/>
            <person name="Griggs A."/>
            <person name="Gujja S."/>
            <person name="Hansen M."/>
            <person name="Howarth C."/>
            <person name="Imamovic A."/>
            <person name="Larimer J."/>
            <person name="McCowan C."/>
            <person name="Murphy C."/>
            <person name="Pearson M."/>
            <person name="Priest M."/>
            <person name="Roberts A."/>
            <person name="Saif S."/>
            <person name="Shea T."/>
            <person name="Sykes S."/>
            <person name="Wortman J."/>
            <person name="Nusbaum C."/>
            <person name="Birren B."/>
        </authorList>
    </citation>
    <scope>NUCLEOTIDE SEQUENCE [LARGE SCALE GENOMIC DNA]</scope>
    <source>
        <strain evidence="15 16">BCC8398</strain>
    </source>
</reference>
<evidence type="ECO:0000256" key="11">
    <source>
        <dbReference type="ARBA" id="ARBA00023136"/>
    </source>
</evidence>
<dbReference type="InterPro" id="IPR051410">
    <property type="entry name" value="Ferric/Cupric_Reductase"/>
</dbReference>
<dbReference type="InterPro" id="IPR017927">
    <property type="entry name" value="FAD-bd_FR_type"/>
</dbReference>
<keyword evidence="7" id="KW-0249">Electron transport</keyword>
<dbReference type="GO" id="GO:0006879">
    <property type="term" value="P:intracellular iron ion homeostasis"/>
    <property type="evidence" value="ECO:0007669"/>
    <property type="project" value="TreeGrafter"/>
</dbReference>
<dbReference type="PANTHER" id="PTHR32361">
    <property type="entry name" value="FERRIC/CUPRIC REDUCTASE TRANSMEMBRANE COMPONENT"/>
    <property type="match status" value="1"/>
</dbReference>
<dbReference type="STRING" id="1296120.A0A1B9GTN0"/>
<dbReference type="PROSITE" id="PS51384">
    <property type="entry name" value="FAD_FR"/>
    <property type="match status" value="1"/>
</dbReference>
<dbReference type="Proteomes" id="UP000092666">
    <property type="component" value="Unassembled WGS sequence"/>
</dbReference>
<dbReference type="EMBL" id="KV700125">
    <property type="protein sequence ID" value="OCF34429.1"/>
    <property type="molecule type" value="Genomic_DNA"/>
</dbReference>
<evidence type="ECO:0000256" key="2">
    <source>
        <dbReference type="ARBA" id="ARBA00006278"/>
    </source>
</evidence>
<evidence type="ECO:0000256" key="12">
    <source>
        <dbReference type="ARBA" id="ARBA00048483"/>
    </source>
</evidence>
<keyword evidence="4" id="KW-0813">Transport</keyword>
<evidence type="ECO:0000256" key="1">
    <source>
        <dbReference type="ARBA" id="ARBA00004651"/>
    </source>
</evidence>
<dbReference type="InterPro" id="IPR039261">
    <property type="entry name" value="FNR_nucleotide-bd"/>
</dbReference>
<evidence type="ECO:0000256" key="3">
    <source>
        <dbReference type="ARBA" id="ARBA00012668"/>
    </source>
</evidence>
<feature type="transmembrane region" description="Helical" evidence="13">
    <location>
        <begin position="227"/>
        <end position="246"/>
    </location>
</feature>
<evidence type="ECO:0000256" key="5">
    <source>
        <dbReference type="ARBA" id="ARBA00022475"/>
    </source>
</evidence>
<keyword evidence="10" id="KW-0406">Ion transport</keyword>
<feature type="transmembrane region" description="Helical" evidence="13">
    <location>
        <begin position="188"/>
        <end position="207"/>
    </location>
</feature>
<evidence type="ECO:0000256" key="6">
    <source>
        <dbReference type="ARBA" id="ARBA00022692"/>
    </source>
</evidence>
<dbReference type="InterPro" id="IPR013112">
    <property type="entry name" value="FAD-bd_8"/>
</dbReference>
<dbReference type="SFLD" id="SFLDS00052">
    <property type="entry name" value="Ferric_Reductase_Domain"/>
    <property type="match status" value="1"/>
</dbReference>
<sequence>MSLSTPLIPRHDMAGGNVPGHVNADGVYVPTSEERTAYQALHIPWAEQVKYGYYALYFLCGLLFTFLITNVIWKVRTRYNVKIPLYSRAVALLRLLTYPQLPVNKWLSLLWTFGPLGPNLLLLAGLLFVSAFTWINQYYYYPPYYGSAPLYLRSEWLAMATLPFVYVLGSKRNIISVLTGVSHEKLQVLHQGAAFNFTYMSLVHTIAAIIRARQEKGLVYATQTNEVYVSGFVALSPLLVLFVGALPPFRKSFYEAFYWVHIIMALFFAGALFWHGYKLLDSDAYMIATIVLFLLGVTWRLVMMFLDNPILHRATATLIDEETIKLMIPTLYIKWSPGQHVFIRFSTVRPLESHPFSIATVPRPDEQSNSVRNMVFLLKPLSGFTKTLFEDVRANEGKVTYKVLIDGPYGGAGHDLRAFDSVLVIAGGTGITWALSVLQDLAYYGKGQEVRMIWAVRHTDALSWFEHELETLQKRMPSFKIQIYVTRENPRSTATISVDETKEHHPADEGRSIPIDTPATELSMSFDKTHKFPSNPGRPYLPALIEEQARTTQGSLSVACCGPPSMLVDCSNAVTKAQIGILKGVYPELNEVFLKSESYGW</sequence>
<dbReference type="GO" id="GO:0015677">
    <property type="term" value="P:copper ion import"/>
    <property type="evidence" value="ECO:0007669"/>
    <property type="project" value="TreeGrafter"/>
</dbReference>
<dbReference type="Gene3D" id="3.40.50.80">
    <property type="entry name" value="Nucleotide-binding domain of ferredoxin-NADP reductase (FNR) module"/>
    <property type="match status" value="1"/>
</dbReference>
<feature type="transmembrane region" description="Helical" evidence="13">
    <location>
        <begin position="258"/>
        <end position="277"/>
    </location>
</feature>
<comment type="similarity">
    <text evidence="2">Belongs to the ferric reductase (FRE) family.</text>
</comment>
<accession>A0A1B9GTN0</accession>
<dbReference type="SUPFAM" id="SSF52343">
    <property type="entry name" value="Ferredoxin reductase-like, C-terminal NADP-linked domain"/>
    <property type="match status" value="1"/>
</dbReference>
<name>A0A1B9GTN0_9TREE</name>
<gene>
    <name evidence="15" type="ORF">I316_03943</name>
</gene>